<dbReference type="CTD" id="4509"/>
<keyword evidence="10 13" id="KW-0496">Mitochondrion</keyword>
<reference evidence="16" key="2">
    <citation type="journal article" date="2019" name="Mitochondrial DNA Part B Resour">
        <title>The mitochondrial genome of the black-tailed dasyure (Murexia melanurus).</title>
        <authorList>
            <person name="Tian R."/>
            <person name="Geng Y."/>
            <person name="Thomas P.B."/>
            <person name="Jeffery P.L."/>
            <person name="Mutton T.Y."/>
            <person name="Chopin L.K."/>
            <person name="Baker A.M."/>
            <person name="Seim I."/>
        </authorList>
    </citation>
    <scope>NUCLEOTIDE SEQUENCE</scope>
    <source>
        <tissue evidence="16">Ear tissue</tissue>
    </source>
</reference>
<dbReference type="GO" id="GO:0015986">
    <property type="term" value="P:proton motive force-driven ATP synthesis"/>
    <property type="evidence" value="ECO:0007669"/>
    <property type="project" value="InterPro"/>
</dbReference>
<dbReference type="PANTHER" id="PTHR13722">
    <property type="entry name" value="ATP SYNTHASE PROTEIN 8"/>
    <property type="match status" value="1"/>
</dbReference>
<evidence type="ECO:0000256" key="2">
    <source>
        <dbReference type="ARBA" id="ARBA00008892"/>
    </source>
</evidence>
<evidence type="ECO:0000256" key="12">
    <source>
        <dbReference type="ARBA" id="ARBA00023310"/>
    </source>
</evidence>
<evidence type="ECO:0000256" key="11">
    <source>
        <dbReference type="ARBA" id="ARBA00023136"/>
    </source>
</evidence>
<dbReference type="GO" id="GO:0031966">
    <property type="term" value="C:mitochondrial membrane"/>
    <property type="evidence" value="ECO:0007669"/>
    <property type="project" value="UniProtKB-SubCell"/>
</dbReference>
<dbReference type="GO" id="GO:0015078">
    <property type="term" value="F:proton transmembrane transporter activity"/>
    <property type="evidence" value="ECO:0007669"/>
    <property type="project" value="InterPro"/>
</dbReference>
<dbReference type="GO" id="GO:0045259">
    <property type="term" value="C:proton-transporting ATP synthase complex"/>
    <property type="evidence" value="ECO:0007669"/>
    <property type="project" value="UniProtKB-KW"/>
</dbReference>
<proteinExistence type="inferred from homology"/>
<dbReference type="InterPro" id="IPR001421">
    <property type="entry name" value="ATP8_metazoa"/>
</dbReference>
<reference evidence="15" key="1">
    <citation type="journal article" date="2014" name="Mol. Biol. Evol.">
        <title>Molecular phylogeny, biogeography, and habitat preference evolution of marsupials.</title>
        <authorList>
            <person name="Mitchell K.J."/>
            <person name="Pratt R.C."/>
            <person name="Watson L.N."/>
            <person name="Gibb G.C."/>
            <person name="Llamas B."/>
            <person name="Kasper M."/>
            <person name="Edson J."/>
            <person name="Hopwood B."/>
            <person name="Male D."/>
            <person name="Armstrong K."/>
            <person name="Meyer M."/>
            <person name="Hofreiter M."/>
            <person name="Austin J."/>
            <person name="Donnellan S.C."/>
            <person name="Lee M.S.Y."/>
            <person name="Phillips M.J."/>
            <person name="Cooper A."/>
        </authorList>
    </citation>
    <scope>NUCLEOTIDE SEQUENCE</scope>
</reference>
<keyword evidence="11 14" id="KW-0472">Membrane</keyword>
<keyword evidence="6 13" id="KW-0375">Hydrogen ion transport</keyword>
<evidence type="ECO:0000256" key="7">
    <source>
        <dbReference type="ARBA" id="ARBA00022989"/>
    </source>
</evidence>
<dbReference type="PANTHER" id="PTHR13722:SF0">
    <property type="entry name" value="ATP SYNTHASE PROTEIN 8"/>
    <property type="match status" value="1"/>
</dbReference>
<dbReference type="GeneID" id="42438758"/>
<evidence type="ECO:0000256" key="1">
    <source>
        <dbReference type="ARBA" id="ARBA00004304"/>
    </source>
</evidence>
<feature type="transmembrane region" description="Helical" evidence="14">
    <location>
        <begin position="12"/>
        <end position="37"/>
    </location>
</feature>
<evidence type="ECO:0000256" key="13">
    <source>
        <dbReference type="RuleBase" id="RU003661"/>
    </source>
</evidence>
<accession>A0A075QSA2</accession>
<keyword evidence="12" id="KW-0066">ATP synthesis</keyword>
<dbReference type="AlphaFoldDB" id="A0A075QSA2"/>
<evidence type="ECO:0000256" key="9">
    <source>
        <dbReference type="ARBA" id="ARBA00023065"/>
    </source>
</evidence>
<keyword evidence="4 13" id="KW-0138">CF(0)</keyword>
<keyword evidence="8" id="KW-0007">Acetylation</keyword>
<comment type="subcellular location">
    <subcellularLocation>
        <location evidence="1 13">Mitochondrion membrane</location>
        <topology evidence="1 13">Single-pass membrane protein</topology>
    </subcellularLocation>
</comment>
<geneLocation type="mitochondrion" evidence="15"/>
<evidence type="ECO:0000256" key="6">
    <source>
        <dbReference type="ARBA" id="ARBA00022781"/>
    </source>
</evidence>
<protein>
    <recommendedName>
        <fullName evidence="13">ATP synthase complex subunit 8</fullName>
    </recommendedName>
</protein>
<dbReference type="RefSeq" id="YP_009711080.1">
    <property type="nucleotide sequence ID" value="NC_045217.1"/>
</dbReference>
<keyword evidence="3 13" id="KW-0813">Transport</keyword>
<dbReference type="EMBL" id="MK977600">
    <property type="protein sequence ID" value="QGI24475.1"/>
    <property type="molecule type" value="Genomic_DNA"/>
</dbReference>
<comment type="similarity">
    <text evidence="2 13">Belongs to the ATPase protein 8 family.</text>
</comment>
<gene>
    <name evidence="15" type="primary">ATP8</name>
</gene>
<dbReference type="EMBL" id="KJ868127">
    <property type="protein sequence ID" value="AIG23257.1"/>
    <property type="molecule type" value="Genomic_DNA"/>
</dbReference>
<keyword evidence="7 14" id="KW-1133">Transmembrane helix</keyword>
<evidence type="ECO:0000256" key="10">
    <source>
        <dbReference type="ARBA" id="ARBA00023128"/>
    </source>
</evidence>
<dbReference type="InterPro" id="IPR039017">
    <property type="entry name" value="ATP8_mammal"/>
</dbReference>
<name>A0A075QSA2_MURME</name>
<keyword evidence="5 13" id="KW-0812">Transmembrane</keyword>
<sequence length="69" mass="8065">MPQLETSAWFHVAGLTVINIFCLFQLQLIGVEMIYIYPPEQTLKLPEIPFPWEKKWTKIYLPLSSVLLS</sequence>
<evidence type="ECO:0000256" key="4">
    <source>
        <dbReference type="ARBA" id="ARBA00022547"/>
    </source>
</evidence>
<evidence type="ECO:0000256" key="3">
    <source>
        <dbReference type="ARBA" id="ARBA00022448"/>
    </source>
</evidence>
<keyword evidence="9 13" id="KW-0406">Ion transport</keyword>
<evidence type="ECO:0000256" key="8">
    <source>
        <dbReference type="ARBA" id="ARBA00022990"/>
    </source>
</evidence>
<evidence type="ECO:0000256" key="5">
    <source>
        <dbReference type="ARBA" id="ARBA00022692"/>
    </source>
</evidence>
<evidence type="ECO:0000256" key="14">
    <source>
        <dbReference type="SAM" id="Phobius"/>
    </source>
</evidence>
<dbReference type="Pfam" id="PF00895">
    <property type="entry name" value="ATP-synt_8"/>
    <property type="match status" value="1"/>
</dbReference>
<organism evidence="15">
    <name type="scientific">Murexechinus melanurus</name>
    <name type="common">Black-tailed dasyure</name>
    <name type="synonym">Antechinus melanurus</name>
    <dbReference type="NCBI Taxonomy" id="418663"/>
    <lineage>
        <taxon>Eukaryota</taxon>
        <taxon>Metazoa</taxon>
        <taxon>Chordata</taxon>
        <taxon>Craniata</taxon>
        <taxon>Vertebrata</taxon>
        <taxon>Euteleostomi</taxon>
        <taxon>Mammalia</taxon>
        <taxon>Metatheria</taxon>
        <taxon>Dasyuromorphia</taxon>
        <taxon>Dasyuridae</taxon>
        <taxon>Murexia</taxon>
    </lineage>
</organism>
<evidence type="ECO:0000313" key="16">
    <source>
        <dbReference type="EMBL" id="QGI24475.1"/>
    </source>
</evidence>
<evidence type="ECO:0000313" key="15">
    <source>
        <dbReference type="EMBL" id="AIG23257.1"/>
    </source>
</evidence>